<sequence>MNSMEKRMVELLLELKENYNVCGVKAEFEAEGTRMEEAMRLKEVSLTAGLGLNLKIGGCEAIKDMFDATSLGAERVIAPMVETAYALKKYLNAINIGFSSDQKQDVEFLINLETITAFKNFDEMLSLPEIKSLSGVVIGRVDLSGSMGLTREDINSDQVLDIALKIAEKAKSAGLKVVVGGGVSVHSLPFFKAFPEGHLDRFETRKVVFRCPEAINNPEEAFLKAVEFELMWLKNKKNYYGAIHREDDSRLEMMEERYRSSINKLLYGKSNKAS</sequence>
<comment type="caution">
    <text evidence="3">The sequence shown here is derived from an EMBL/GenBank/DDBJ whole genome shotgun (WGS) entry which is preliminary data.</text>
</comment>
<dbReference type="Pfam" id="PF03328">
    <property type="entry name" value="HpcH_HpaI"/>
    <property type="match status" value="1"/>
</dbReference>
<organism evidence="3 4">
    <name type="scientific">Microcystis wesenbergii TW10</name>
    <dbReference type="NCBI Taxonomy" id="2060474"/>
    <lineage>
        <taxon>Bacteria</taxon>
        <taxon>Bacillati</taxon>
        <taxon>Cyanobacteriota</taxon>
        <taxon>Cyanophyceae</taxon>
        <taxon>Oscillatoriophycideae</taxon>
        <taxon>Chroococcales</taxon>
        <taxon>Microcystaceae</taxon>
        <taxon>Microcystis</taxon>
    </lineage>
</organism>
<dbReference type="Proteomes" id="UP000257002">
    <property type="component" value="Unassembled WGS sequence"/>
</dbReference>
<dbReference type="InterPro" id="IPR005000">
    <property type="entry name" value="Aldolase/citrate-lyase_domain"/>
</dbReference>
<evidence type="ECO:0000313" key="4">
    <source>
        <dbReference type="Proteomes" id="UP000257002"/>
    </source>
</evidence>
<name>A0A3E0M174_9CHRO</name>
<keyword evidence="3" id="KW-0456">Lyase</keyword>
<dbReference type="AlphaFoldDB" id="A0A3E0M174"/>
<dbReference type="GO" id="GO:0046872">
    <property type="term" value="F:metal ion binding"/>
    <property type="evidence" value="ECO:0007669"/>
    <property type="project" value="UniProtKB-KW"/>
</dbReference>
<evidence type="ECO:0000313" key="3">
    <source>
        <dbReference type="EMBL" id="REJ53539.1"/>
    </source>
</evidence>
<feature type="domain" description="HpcH/HpaI aldolase/citrate lyase" evidence="2">
    <location>
        <begin position="62"/>
        <end position="176"/>
    </location>
</feature>
<keyword evidence="1" id="KW-0479">Metal-binding</keyword>
<evidence type="ECO:0000256" key="1">
    <source>
        <dbReference type="ARBA" id="ARBA00022723"/>
    </source>
</evidence>
<reference evidence="3 4" key="1">
    <citation type="submission" date="2017-10" db="EMBL/GenBank/DDBJ databases">
        <title>A large-scale comparative metagenomic study reveals the eutrophication-driven functional interactions in six Microcystis-epibionts communities.</title>
        <authorList>
            <person name="Li Q."/>
            <person name="Lin F."/>
        </authorList>
    </citation>
    <scope>NUCLEOTIDE SEQUENCE [LARGE SCALE GENOMIC DNA]</scope>
    <source>
        <strain evidence="3">TW10</strain>
    </source>
</reference>
<dbReference type="GO" id="GO:0016829">
    <property type="term" value="F:lyase activity"/>
    <property type="evidence" value="ECO:0007669"/>
    <property type="project" value="UniProtKB-KW"/>
</dbReference>
<accession>A0A3E0M174</accession>
<dbReference type="InterPro" id="IPR015813">
    <property type="entry name" value="Pyrv/PenolPyrv_kinase-like_dom"/>
</dbReference>
<dbReference type="SUPFAM" id="SSF51621">
    <property type="entry name" value="Phosphoenolpyruvate/pyruvate domain"/>
    <property type="match status" value="1"/>
</dbReference>
<dbReference type="EMBL" id="QQWD01000007">
    <property type="protein sequence ID" value="REJ53539.1"/>
    <property type="molecule type" value="Genomic_DNA"/>
</dbReference>
<dbReference type="Gene3D" id="3.20.20.60">
    <property type="entry name" value="Phosphoenolpyruvate-binding domains"/>
    <property type="match status" value="1"/>
</dbReference>
<protein>
    <submittedName>
        <fullName evidence="3">Citrate lyase beta subunit</fullName>
    </submittedName>
</protein>
<proteinExistence type="predicted"/>
<dbReference type="InterPro" id="IPR040442">
    <property type="entry name" value="Pyrv_kinase-like_dom_sf"/>
</dbReference>
<gene>
    <name evidence="3" type="ORF">DWQ51_07745</name>
</gene>
<evidence type="ECO:0000259" key="2">
    <source>
        <dbReference type="Pfam" id="PF03328"/>
    </source>
</evidence>